<dbReference type="Proteomes" id="UP000070412">
    <property type="component" value="Unassembled WGS sequence"/>
</dbReference>
<dbReference type="OrthoDB" id="6511834at2759"/>
<evidence type="ECO:0000256" key="1">
    <source>
        <dbReference type="SAM" id="Phobius"/>
    </source>
</evidence>
<reference evidence="4" key="1">
    <citation type="journal article" date="2020" name="PLoS Negl. Trop. Dis.">
        <title>High-quality nuclear genome for Sarcoptes scabiei-A critical resource for a neglected parasite.</title>
        <authorList>
            <person name="Korhonen P.K."/>
            <person name="Gasser R.B."/>
            <person name="Ma G."/>
            <person name="Wang T."/>
            <person name="Stroehlein A.J."/>
            <person name="Young N.D."/>
            <person name="Ang C.S."/>
            <person name="Fernando D.D."/>
            <person name="Lu H.C."/>
            <person name="Taylor S."/>
            <person name="Reynolds S.L."/>
            <person name="Mofiz E."/>
            <person name="Najaraj S.H."/>
            <person name="Gowda H."/>
            <person name="Madugundu A."/>
            <person name="Renuse S."/>
            <person name="Holt D."/>
            <person name="Pandey A."/>
            <person name="Papenfuss A.T."/>
            <person name="Fischer K."/>
        </authorList>
    </citation>
    <scope>NUCLEOTIDE SEQUENCE [LARGE SCALE GENOMIC DNA]</scope>
</reference>
<reference evidence="3" key="3">
    <citation type="submission" date="2022-06" db="UniProtKB">
        <authorList>
            <consortium name="EnsemblMetazoa"/>
        </authorList>
    </citation>
    <scope>IDENTIFICATION</scope>
</reference>
<dbReference type="EnsemblMetazoa" id="SSS_3281s_mrna">
    <property type="protein sequence ID" value="KAF7496574.1"/>
    <property type="gene ID" value="SSS_3281"/>
</dbReference>
<keyword evidence="4" id="KW-1185">Reference proteome</keyword>
<gene>
    <name evidence="2" type="ORF">SSS_3281</name>
</gene>
<evidence type="ECO:0008006" key="5">
    <source>
        <dbReference type="Google" id="ProtNLM"/>
    </source>
</evidence>
<keyword evidence="1" id="KW-0812">Transmembrane</keyword>
<organism evidence="2">
    <name type="scientific">Sarcoptes scabiei</name>
    <name type="common">Itch mite</name>
    <name type="synonym">Acarus scabiei</name>
    <dbReference type="NCBI Taxonomy" id="52283"/>
    <lineage>
        <taxon>Eukaryota</taxon>
        <taxon>Metazoa</taxon>
        <taxon>Ecdysozoa</taxon>
        <taxon>Arthropoda</taxon>
        <taxon>Chelicerata</taxon>
        <taxon>Arachnida</taxon>
        <taxon>Acari</taxon>
        <taxon>Acariformes</taxon>
        <taxon>Sarcoptiformes</taxon>
        <taxon>Astigmata</taxon>
        <taxon>Psoroptidia</taxon>
        <taxon>Sarcoptoidea</taxon>
        <taxon>Sarcoptidae</taxon>
        <taxon>Sarcoptinae</taxon>
        <taxon>Sarcoptes</taxon>
    </lineage>
</organism>
<feature type="transmembrane region" description="Helical" evidence="1">
    <location>
        <begin position="361"/>
        <end position="384"/>
    </location>
</feature>
<evidence type="ECO:0000313" key="3">
    <source>
        <dbReference type="EnsemblMetazoa" id="KAF7496574.1"/>
    </source>
</evidence>
<protein>
    <recommendedName>
        <fullName evidence="5">Gustatory receptor</fullName>
    </recommendedName>
</protein>
<evidence type="ECO:0000313" key="4">
    <source>
        <dbReference type="Proteomes" id="UP000070412"/>
    </source>
</evidence>
<accession>A0A834VI71</accession>
<name>A0A834VI71_SARSC</name>
<dbReference type="AlphaFoldDB" id="A0A834VI71"/>
<feature type="transmembrane region" description="Helical" evidence="1">
    <location>
        <begin position="390"/>
        <end position="410"/>
    </location>
</feature>
<feature type="transmembrane region" description="Helical" evidence="1">
    <location>
        <begin position="222"/>
        <end position="246"/>
    </location>
</feature>
<feature type="transmembrane region" description="Helical" evidence="1">
    <location>
        <begin position="289"/>
        <end position="312"/>
    </location>
</feature>
<proteinExistence type="predicted"/>
<keyword evidence="1" id="KW-1133">Transmembrane helix</keyword>
<dbReference type="EMBL" id="WVUK01000005">
    <property type="protein sequence ID" value="KAF7496574.1"/>
    <property type="molecule type" value="Genomic_DNA"/>
</dbReference>
<keyword evidence="1" id="KW-0472">Membrane</keyword>
<sequence length="515" mass="59742">MRALVSSSNKINVFDGTKRSQTSSIERSDSRISLQSRHLVSCKRAFSEPNEISMIKGEQNCIDSSKDIGKKDFDDQIDGDEILPFLNSDHIRSVSVYFKFSSVLSNAIKNYFEDYGLGKLGSSNGFDSDHRSLYFAYLFCTRNILLTFIDNREVRTWLGEVESIRPHRQMLMVSTIWSIYLVAVLRNFRPNSHRNLSWLEPFRVLRGESMPKSFGLNKQMLLSWYCYTLLLWRFYLGVGVVVFLTFSFQNIFITYDHHWYDDDDNDALPHSNNLKANVLRILWTIIQTFWLLLLCAHIYISSAYFNCLCYYFRIRYEKVNQDIGSLIDRRLKANDRIALIQNILVEHNSLCLKVFEYNKFWASYLMSTYFLLVSVICFSTFQAFFTDNIVSVRIFMSLVAMIAGLIITRISMSAAVMSNKAHEPYGKLIRITFEKYPVELQIQLRMFIQRTSGPTIGFYCLDVFEITYTTYASILAALGQNFLLIVDFVRSCNESLVNNAVVNAINSSIDYEILD</sequence>
<reference evidence="2" key="2">
    <citation type="submission" date="2020-01" db="EMBL/GenBank/DDBJ databases">
        <authorList>
            <person name="Korhonen P.K.K."/>
            <person name="Guangxu M.G."/>
            <person name="Wang T.W."/>
            <person name="Stroehlein A.J.S."/>
            <person name="Young N.D."/>
            <person name="Ang C.-S.A."/>
            <person name="Fernando D.W.F."/>
            <person name="Lu H.L."/>
            <person name="Taylor S.T."/>
            <person name="Ehtesham M.E.M."/>
            <person name="Najaraj S.H.N."/>
            <person name="Harsha G.H.G."/>
            <person name="Madugundu A.M."/>
            <person name="Renuse S.R."/>
            <person name="Holt D.H."/>
            <person name="Pandey A.P."/>
            <person name="Papenfuss A.P."/>
            <person name="Gasser R.B.G."/>
            <person name="Fischer K.F."/>
        </authorList>
    </citation>
    <scope>NUCLEOTIDE SEQUENCE</scope>
    <source>
        <strain evidence="2">SSS_KF_BRIS2020</strain>
    </source>
</reference>
<evidence type="ECO:0000313" key="2">
    <source>
        <dbReference type="EMBL" id="KAF7496574.1"/>
    </source>
</evidence>